<dbReference type="EMBL" id="CP015285">
    <property type="protein sequence ID" value="ANC92639.1"/>
    <property type="molecule type" value="Genomic_DNA"/>
</dbReference>
<feature type="transmembrane region" description="Helical" evidence="2">
    <location>
        <begin position="6"/>
        <end position="31"/>
    </location>
</feature>
<evidence type="ECO:0000256" key="2">
    <source>
        <dbReference type="SAM" id="Phobius"/>
    </source>
</evidence>
<dbReference type="Proteomes" id="UP000077405">
    <property type="component" value="Chromosome"/>
</dbReference>
<protein>
    <submittedName>
        <fullName evidence="3">Uncharacterized protein</fullName>
    </submittedName>
</protein>
<reference evidence="3 4" key="1">
    <citation type="journal article" date="2013" name="Int. J. Syst. Evol. Microbiol.">
        <title>Azospirillum humicireducens sp. nov., a nitrogen-fixing bacterium isolated from a microbial fuel cell.</title>
        <authorList>
            <person name="Zhou S."/>
            <person name="Han L."/>
            <person name="Wang Y."/>
            <person name="Yang G."/>
            <person name="Zhuang L."/>
            <person name="Hu P."/>
        </authorList>
    </citation>
    <scope>NUCLEOTIDE SEQUENCE [LARGE SCALE GENOMIC DNA]</scope>
    <source>
        <strain evidence="3 4">SgZ-5</strain>
    </source>
</reference>
<evidence type="ECO:0000313" key="4">
    <source>
        <dbReference type="Proteomes" id="UP000077405"/>
    </source>
</evidence>
<keyword evidence="2" id="KW-1133">Transmembrane helix</keyword>
<keyword evidence="2" id="KW-0472">Membrane</keyword>
<name>A0A160JHT5_9PROT</name>
<evidence type="ECO:0000313" key="3">
    <source>
        <dbReference type="EMBL" id="ANC92639.1"/>
    </source>
</evidence>
<gene>
    <name evidence="3" type="ORF">A6A40_12485</name>
</gene>
<dbReference type="RefSeq" id="WP_063635686.1">
    <property type="nucleotide sequence ID" value="NZ_CP015285.1"/>
</dbReference>
<organism evidence="3 4">
    <name type="scientific">Azospirillum humicireducens</name>
    <dbReference type="NCBI Taxonomy" id="1226968"/>
    <lineage>
        <taxon>Bacteria</taxon>
        <taxon>Pseudomonadati</taxon>
        <taxon>Pseudomonadota</taxon>
        <taxon>Alphaproteobacteria</taxon>
        <taxon>Rhodospirillales</taxon>
        <taxon>Azospirillaceae</taxon>
        <taxon>Azospirillum</taxon>
    </lineage>
</organism>
<sequence>MTSDAPLLLVLEMVILMACLCWITVSIIRIGNRIAMVQRRKSQLRQGRTELIQTTEALRRDMRRHEAELRQTEDAIAVRTAQTAELQSRLNDLRRHGPREYTLLNERFGDKDRLWLLTVPRPDRPERWAVAAPDSGTAMALLCARITVPERPVVDDQLN</sequence>
<keyword evidence="2" id="KW-0812">Transmembrane</keyword>
<dbReference type="KEGG" id="ahu:A6A40_12485"/>
<keyword evidence="1" id="KW-0175">Coiled coil</keyword>
<dbReference type="AlphaFoldDB" id="A0A160JHT5"/>
<keyword evidence="4" id="KW-1185">Reference proteome</keyword>
<feature type="coiled-coil region" evidence="1">
    <location>
        <begin position="48"/>
        <end position="75"/>
    </location>
</feature>
<accession>A0A160JHT5</accession>
<dbReference type="OrthoDB" id="7303796at2"/>
<evidence type="ECO:0000256" key="1">
    <source>
        <dbReference type="SAM" id="Coils"/>
    </source>
</evidence>
<proteinExistence type="predicted"/>